<evidence type="ECO:0000259" key="3">
    <source>
        <dbReference type="Pfam" id="PF02195"/>
    </source>
</evidence>
<dbReference type="AlphaFoldDB" id="A0AAP4B957"/>
<dbReference type="EMBL" id="JASGBQ010000011">
    <property type="protein sequence ID" value="MDI9242326.1"/>
    <property type="molecule type" value="Genomic_DNA"/>
</dbReference>
<organism evidence="4 5">
    <name type="scientific">Fusibacillus kribbianus</name>
    <dbReference type="NCBI Taxonomy" id="3044208"/>
    <lineage>
        <taxon>Bacteria</taxon>
        <taxon>Bacillati</taxon>
        <taxon>Bacillota</taxon>
        <taxon>Clostridia</taxon>
        <taxon>Lachnospirales</taxon>
        <taxon>Lachnospiraceae</taxon>
        <taxon>Fusibacillus</taxon>
    </lineage>
</organism>
<keyword evidence="5" id="KW-1185">Reference proteome</keyword>
<evidence type="ECO:0000313" key="4">
    <source>
        <dbReference type="EMBL" id="MDI9242326.1"/>
    </source>
</evidence>
<dbReference type="SUPFAM" id="SSF110849">
    <property type="entry name" value="ParB/Sulfiredoxin"/>
    <property type="match status" value="1"/>
</dbReference>
<dbReference type="InterPro" id="IPR003115">
    <property type="entry name" value="ParB_N"/>
</dbReference>
<proteinExistence type="predicted"/>
<dbReference type="Proteomes" id="UP001300383">
    <property type="component" value="Unassembled WGS sequence"/>
</dbReference>
<dbReference type="Pfam" id="PF02195">
    <property type="entry name" value="ParB_N"/>
    <property type="match status" value="1"/>
</dbReference>
<sequence length="439" mass="51003">MGRQKFNFQRPADNMNGGMPAENRVEALAQKLEKKEPERNEFKVIKIPRNRIVTNPKNDYPIDDIDKLADSILHFGLQQPLVVIYDIDNDLYMLEAGERRTTALDKIIGEYRDYNGDPEDRNYKDYLRNVKEYEGGYPCKINRTLKDGMSPEERRRAEAESEIRLIITNDEIREKDPVLQQKKLKRLEELYAIIYQDEPVNIIKTLAQETGLGESQIKRYRSIDKLIPELKKEFEKHNITLKEGSSYSKLSEEEQRTIYEMIQAGKTVSAAEAENMKRQKEKADQELARLQDSLKITAAQNTEALEKLRKNKEEEIKEKQAVIDNLEKDLKILKDTHTEMEKAQAEKLKAQYEAQLTSLKKERDDLEKAHAQTEEKLRQELDAAEKEKAQNLETIKATLEYETAIENWKAATDKLQKAYKRYSASGMTALPAPETLFNK</sequence>
<comment type="caution">
    <text evidence="4">The sequence shown here is derived from an EMBL/GenBank/DDBJ whole genome shotgun (WGS) entry which is preliminary data.</text>
</comment>
<name>A0AAP4B957_9FIRM</name>
<dbReference type="Gene3D" id="3.90.1530.10">
    <property type="entry name" value="Conserved hypothetical protein from pyrococcus furiosus pfu- 392566-001, ParB domain"/>
    <property type="match status" value="1"/>
</dbReference>
<dbReference type="InterPro" id="IPR036086">
    <property type="entry name" value="ParB/Sulfiredoxin_sf"/>
</dbReference>
<feature type="region of interest" description="Disordered" evidence="2">
    <location>
        <begin position="1"/>
        <end position="20"/>
    </location>
</feature>
<accession>A0AAP4B957</accession>
<evidence type="ECO:0000313" key="5">
    <source>
        <dbReference type="Proteomes" id="UP001300383"/>
    </source>
</evidence>
<gene>
    <name evidence="4" type="ORF">QJ036_07560</name>
</gene>
<reference evidence="4 5" key="1">
    <citation type="submission" date="2023-05" db="EMBL/GenBank/DDBJ databases">
        <title>[ruminococcus] sp. nov., isolated from a pig farm feces dump.</title>
        <authorList>
            <person name="Chang Y.-H."/>
        </authorList>
    </citation>
    <scope>NUCLEOTIDE SEQUENCE [LARGE SCALE GENOMIC DNA]</scope>
    <source>
        <strain evidence="4 5">YH-rum2234</strain>
    </source>
</reference>
<dbReference type="RefSeq" id="WP_283230776.1">
    <property type="nucleotide sequence ID" value="NZ_JASGBQ010000011.1"/>
</dbReference>
<evidence type="ECO:0000256" key="1">
    <source>
        <dbReference type="SAM" id="Coils"/>
    </source>
</evidence>
<protein>
    <submittedName>
        <fullName evidence="4">ParB N-terminal domain-containing protein</fullName>
    </submittedName>
</protein>
<keyword evidence="1" id="KW-0175">Coiled coil</keyword>
<dbReference type="Gene3D" id="1.10.10.2830">
    <property type="match status" value="1"/>
</dbReference>
<feature type="coiled-coil region" evidence="1">
    <location>
        <begin position="266"/>
        <end position="394"/>
    </location>
</feature>
<evidence type="ECO:0000256" key="2">
    <source>
        <dbReference type="SAM" id="MobiDB-lite"/>
    </source>
</evidence>
<dbReference type="SUPFAM" id="SSF109709">
    <property type="entry name" value="KorB DNA-binding domain-like"/>
    <property type="match status" value="1"/>
</dbReference>
<feature type="domain" description="ParB-like N-terminal" evidence="3">
    <location>
        <begin position="53"/>
        <end position="106"/>
    </location>
</feature>